<evidence type="ECO:0000313" key="2">
    <source>
        <dbReference type="EMBL" id="MBK6265235.1"/>
    </source>
</evidence>
<evidence type="ECO:0000313" key="3">
    <source>
        <dbReference type="Proteomes" id="UP000611723"/>
    </source>
</evidence>
<evidence type="ECO:0000259" key="1">
    <source>
        <dbReference type="Pfam" id="PF14534"/>
    </source>
</evidence>
<comment type="caution">
    <text evidence="2">The sequence shown here is derived from an EMBL/GenBank/DDBJ whole genome shotgun (WGS) entry which is preliminary data.</text>
</comment>
<dbReference type="CDD" id="cd00531">
    <property type="entry name" value="NTF2_like"/>
    <property type="match status" value="1"/>
</dbReference>
<reference evidence="2" key="1">
    <citation type="submission" date="2021-01" db="EMBL/GenBank/DDBJ databases">
        <title>Marivirga aurantiaca sp. nov., isolated from intertidal surface sediments.</title>
        <authorList>
            <person name="Zhang M."/>
        </authorList>
    </citation>
    <scope>NUCLEOTIDE SEQUENCE</scope>
    <source>
        <strain evidence="2">S37H4</strain>
    </source>
</reference>
<accession>A0A934WYQ0</accession>
<protein>
    <submittedName>
        <fullName evidence="2">DUF4440 domain-containing protein</fullName>
    </submittedName>
</protein>
<dbReference type="RefSeq" id="WP_201430906.1">
    <property type="nucleotide sequence ID" value="NZ_JAEQBW010000003.1"/>
</dbReference>
<feature type="domain" description="DUF4440" evidence="1">
    <location>
        <begin position="37"/>
        <end position="140"/>
    </location>
</feature>
<name>A0A934WYQ0_9BACT</name>
<gene>
    <name evidence="2" type="ORF">JKA74_09305</name>
</gene>
<organism evidence="2 3">
    <name type="scientific">Marivirga aurantiaca</name>
    <dbReference type="NCBI Taxonomy" id="2802615"/>
    <lineage>
        <taxon>Bacteria</taxon>
        <taxon>Pseudomonadati</taxon>
        <taxon>Bacteroidota</taxon>
        <taxon>Cytophagia</taxon>
        <taxon>Cytophagales</taxon>
        <taxon>Marivirgaceae</taxon>
        <taxon>Marivirga</taxon>
    </lineage>
</organism>
<proteinExistence type="predicted"/>
<sequence length="150" mass="17230">MRYLILVLCICSCYTAHSQKYVGDKDEIEAILLKSKAFSQFYVAGDFESLANSYTVDGKIMPPGTDIIEGREAIKQRWLLPENVKILHHKAVPVEIVIMDDTAYDAGYYEGTTQKADGSTVSWSGKYLIIWKKEAGEWKMYYDIWNNRKQ</sequence>
<dbReference type="InterPro" id="IPR027843">
    <property type="entry name" value="DUF4440"/>
</dbReference>
<dbReference type="EMBL" id="JAEQBW010000003">
    <property type="protein sequence ID" value="MBK6265235.1"/>
    <property type="molecule type" value="Genomic_DNA"/>
</dbReference>
<dbReference type="AlphaFoldDB" id="A0A934WYQ0"/>
<keyword evidence="3" id="KW-1185">Reference proteome</keyword>
<dbReference type="Proteomes" id="UP000611723">
    <property type="component" value="Unassembled WGS sequence"/>
</dbReference>
<dbReference type="Gene3D" id="3.10.450.50">
    <property type="match status" value="1"/>
</dbReference>
<dbReference type="Pfam" id="PF14534">
    <property type="entry name" value="DUF4440"/>
    <property type="match status" value="1"/>
</dbReference>
<dbReference type="InterPro" id="IPR032710">
    <property type="entry name" value="NTF2-like_dom_sf"/>
</dbReference>
<dbReference type="SUPFAM" id="SSF54427">
    <property type="entry name" value="NTF2-like"/>
    <property type="match status" value="1"/>
</dbReference>